<comment type="caution">
    <text evidence="1">The sequence shown here is derived from an EMBL/GenBank/DDBJ whole genome shotgun (WGS) entry which is preliminary data.</text>
</comment>
<sequence length="89" mass="10481">MTFNVKVSKNEFCKLCGRKLLWISEIRAFEHAVLHGMIYNKKYTRSVMALQKIILETKAKILLTTSYKSRFPVDQCRDILKLRDVCLQN</sequence>
<gene>
    <name evidence="1" type="ORF">ATK78_0603</name>
</gene>
<dbReference type="EMBL" id="SNYC01000003">
    <property type="protein sequence ID" value="TDQ11480.1"/>
    <property type="molecule type" value="Genomic_DNA"/>
</dbReference>
<dbReference type="Proteomes" id="UP000295620">
    <property type="component" value="Unassembled WGS sequence"/>
</dbReference>
<reference evidence="1 2" key="1">
    <citation type="submission" date="2019-03" db="EMBL/GenBank/DDBJ databases">
        <title>Genomic Encyclopedia of Archaeal and Bacterial Type Strains, Phase II (KMG-II): from individual species to whole genera.</title>
        <authorList>
            <person name="Goeker M."/>
        </authorList>
    </citation>
    <scope>NUCLEOTIDE SEQUENCE [LARGE SCALE GENOMIC DNA]</scope>
    <source>
        <strain evidence="1 2">DSM 19035</strain>
    </source>
</reference>
<accession>A0A4R6T1V2</accession>
<evidence type="ECO:0000313" key="2">
    <source>
        <dbReference type="Proteomes" id="UP000295620"/>
    </source>
</evidence>
<name>A0A4R6T1V2_9SPHI</name>
<dbReference type="AlphaFoldDB" id="A0A4R6T1V2"/>
<proteinExistence type="predicted"/>
<protein>
    <submittedName>
        <fullName evidence="1">Uncharacterized protein</fullName>
    </submittedName>
</protein>
<organism evidence="1 2">
    <name type="scientific">Pedobacter metabolipauper</name>
    <dbReference type="NCBI Taxonomy" id="425513"/>
    <lineage>
        <taxon>Bacteria</taxon>
        <taxon>Pseudomonadati</taxon>
        <taxon>Bacteroidota</taxon>
        <taxon>Sphingobacteriia</taxon>
        <taxon>Sphingobacteriales</taxon>
        <taxon>Sphingobacteriaceae</taxon>
        <taxon>Pedobacter</taxon>
    </lineage>
</organism>
<keyword evidence="2" id="KW-1185">Reference proteome</keyword>
<evidence type="ECO:0000313" key="1">
    <source>
        <dbReference type="EMBL" id="TDQ11480.1"/>
    </source>
</evidence>